<dbReference type="STRING" id="254877.A0A1V6SH80"/>
<protein>
    <recommendedName>
        <fullName evidence="3">glucan 1,4-alpha-glucosidase</fullName>
        <ecNumber evidence="3">3.2.1.3</ecNumber>
    </recommendedName>
    <alternativeName>
        <fullName evidence="11">1,4-alpha-D-glucan glucohydrolase</fullName>
    </alternativeName>
    <alternativeName>
        <fullName evidence="10">Glucan 1,4-alpha-glucosidase</fullName>
    </alternativeName>
</protein>
<dbReference type="GO" id="GO:0000324">
    <property type="term" value="C:fungal-type vacuole"/>
    <property type="evidence" value="ECO:0007669"/>
    <property type="project" value="TreeGrafter"/>
</dbReference>
<accession>A0A1V6SH80</accession>
<dbReference type="PANTHER" id="PTHR31616:SF12">
    <property type="entry name" value="GLUCOAMYLASE"/>
    <property type="match status" value="1"/>
</dbReference>
<dbReference type="InterPro" id="IPR000165">
    <property type="entry name" value="Glucoamylase"/>
</dbReference>
<keyword evidence="8" id="KW-0326">Glycosidase</keyword>
<keyword evidence="4" id="KW-0732">Signal</keyword>
<dbReference type="GO" id="GO:0004339">
    <property type="term" value="F:glucan 1,4-alpha-glucosidase activity"/>
    <property type="evidence" value="ECO:0007669"/>
    <property type="project" value="UniProtKB-EC"/>
</dbReference>
<dbReference type="SUPFAM" id="SSF48208">
    <property type="entry name" value="Six-hairpin glycosidases"/>
    <property type="match status" value="1"/>
</dbReference>
<dbReference type="PROSITE" id="PS00820">
    <property type="entry name" value="GLUCOAMYLASE"/>
    <property type="match status" value="1"/>
</dbReference>
<evidence type="ECO:0000256" key="4">
    <source>
        <dbReference type="ARBA" id="ARBA00022729"/>
    </source>
</evidence>
<evidence type="ECO:0000259" key="13">
    <source>
        <dbReference type="Pfam" id="PF00723"/>
    </source>
</evidence>
<keyword evidence="6" id="KW-0325">Glycoprotein</keyword>
<sequence>MLAVKHIKRLGFPEDPEDHTITLSQYYQIIKSYIMLTLNVLTALLAPGVLSSALPARDLNARADSKPAALQAILNNIGADGSAVSGASAGVVVASPSKSDPDYFYTWTRDAALTYKVLIDEFIAGDTSLESTIQDYISAQAKLQAVSNPSGDLSDGSGLAEPKYHVDLTAFTEAWGRPQRDGPALRATALITYGNYLISKEKTSVVKSNIWPIVQNDLNYVAQYWNQTGFDLWEEVEGSSFFTIAAQHRALVEGSAFAKALGESCEGCDSQAPQVLCFQQSFWNGKAVVSNFANNGRTGLDANSVLTSIGNFDPKAPCDDVTFQPCSARALSNHKLYVDSFRKIYPVNSGKEAGTAVAVGRYAEDTYMGGNPWYLTTLAAAEQLYDALYQWKQLGSLEITEASLPFFKDLVSSAAAGKYPSSSETYTSITAAVKKYADGFMAVVKEHTPSDGSLAEQYTRDNGSPASAKDLTWSYAALLSATRREAGTVPPTWGASTANKVPSKCEGSSAKGSYTTPSVGKW</sequence>
<dbReference type="PRINTS" id="PR00736">
    <property type="entry name" value="GLHYDRLASE15"/>
</dbReference>
<evidence type="ECO:0000256" key="10">
    <source>
        <dbReference type="ARBA" id="ARBA00033442"/>
    </source>
</evidence>
<dbReference type="GO" id="GO:0000272">
    <property type="term" value="P:polysaccharide catabolic process"/>
    <property type="evidence" value="ECO:0007669"/>
    <property type="project" value="UniProtKB-KW"/>
</dbReference>
<feature type="region of interest" description="Disordered" evidence="12">
    <location>
        <begin position="488"/>
        <end position="522"/>
    </location>
</feature>
<evidence type="ECO:0000256" key="2">
    <source>
        <dbReference type="ARBA" id="ARBA00006188"/>
    </source>
</evidence>
<keyword evidence="7" id="KW-0119">Carbohydrate metabolism</keyword>
<dbReference type="FunFam" id="1.50.10.10:FF:000018">
    <property type="entry name" value="Glucoamylase"/>
    <property type="match status" value="1"/>
</dbReference>
<evidence type="ECO:0000313" key="15">
    <source>
        <dbReference type="Proteomes" id="UP000191342"/>
    </source>
</evidence>
<evidence type="ECO:0000256" key="11">
    <source>
        <dbReference type="ARBA" id="ARBA00033473"/>
    </source>
</evidence>
<evidence type="ECO:0000313" key="14">
    <source>
        <dbReference type="EMBL" id="OQE13357.1"/>
    </source>
</evidence>
<evidence type="ECO:0000256" key="12">
    <source>
        <dbReference type="SAM" id="MobiDB-lite"/>
    </source>
</evidence>
<dbReference type="PANTHER" id="PTHR31616">
    <property type="entry name" value="TREHALASE"/>
    <property type="match status" value="1"/>
</dbReference>
<dbReference type="Gene3D" id="1.50.10.10">
    <property type="match status" value="1"/>
</dbReference>
<keyword evidence="9" id="KW-0624">Polysaccharide degradation</keyword>
<evidence type="ECO:0000256" key="3">
    <source>
        <dbReference type="ARBA" id="ARBA00012593"/>
    </source>
</evidence>
<keyword evidence="15" id="KW-1185">Reference proteome</keyword>
<proteinExistence type="inferred from homology"/>
<dbReference type="EMBL" id="MLQL01000049">
    <property type="protein sequence ID" value="OQE13357.1"/>
    <property type="molecule type" value="Genomic_DNA"/>
</dbReference>
<name>A0A1V6SH80_9EURO</name>
<reference evidence="15" key="1">
    <citation type="journal article" date="2017" name="Nat. Microbiol.">
        <title>Global analysis of biosynthetic gene clusters reveals vast potential of secondary metabolite production in Penicillium species.</title>
        <authorList>
            <person name="Nielsen J.C."/>
            <person name="Grijseels S."/>
            <person name="Prigent S."/>
            <person name="Ji B."/>
            <person name="Dainat J."/>
            <person name="Nielsen K.F."/>
            <person name="Frisvad J.C."/>
            <person name="Workman M."/>
            <person name="Nielsen J."/>
        </authorList>
    </citation>
    <scope>NUCLEOTIDE SEQUENCE [LARGE SCALE GENOMIC DNA]</scope>
    <source>
        <strain evidence="15">IBT 14082</strain>
    </source>
</reference>
<feature type="domain" description="GH15-like" evidence="13">
    <location>
        <begin position="69"/>
        <end position="482"/>
    </location>
</feature>
<evidence type="ECO:0000256" key="5">
    <source>
        <dbReference type="ARBA" id="ARBA00022801"/>
    </source>
</evidence>
<comment type="caution">
    <text evidence="14">The sequence shown here is derived from an EMBL/GenBank/DDBJ whole genome shotgun (WGS) entry which is preliminary data.</text>
</comment>
<dbReference type="Pfam" id="PF00723">
    <property type="entry name" value="Glyco_hydro_15"/>
    <property type="match status" value="1"/>
</dbReference>
<dbReference type="InterPro" id="IPR008928">
    <property type="entry name" value="6-hairpin_glycosidase_sf"/>
</dbReference>
<comment type="similarity">
    <text evidence="2">Belongs to the glycosyl hydrolase 15 family.</text>
</comment>
<gene>
    <name evidence="14" type="ORF">PENFLA_c049G10500</name>
</gene>
<evidence type="ECO:0000256" key="1">
    <source>
        <dbReference type="ARBA" id="ARBA00001863"/>
    </source>
</evidence>
<dbReference type="OrthoDB" id="6123450at2759"/>
<dbReference type="InterPro" id="IPR046966">
    <property type="entry name" value="Glucoamylase_active_site"/>
</dbReference>
<keyword evidence="5" id="KW-0378">Hydrolase</keyword>
<dbReference type="EC" id="3.2.1.3" evidence="3"/>
<dbReference type="InterPro" id="IPR011613">
    <property type="entry name" value="GH15-like"/>
</dbReference>
<feature type="compositionally biased region" description="Polar residues" evidence="12">
    <location>
        <begin position="510"/>
        <end position="522"/>
    </location>
</feature>
<comment type="catalytic activity">
    <reaction evidence="1">
        <text>Hydrolysis of terminal (1-&gt;4)-linked alpha-D-glucose residues successively from non-reducing ends of the chains with release of beta-D-glucose.</text>
        <dbReference type="EC" id="3.2.1.3"/>
    </reaction>
</comment>
<evidence type="ECO:0000256" key="9">
    <source>
        <dbReference type="ARBA" id="ARBA00023326"/>
    </source>
</evidence>
<evidence type="ECO:0000256" key="7">
    <source>
        <dbReference type="ARBA" id="ARBA00023277"/>
    </source>
</evidence>
<organism evidence="14 15">
    <name type="scientific">Penicillium flavigenum</name>
    <dbReference type="NCBI Taxonomy" id="254877"/>
    <lineage>
        <taxon>Eukaryota</taxon>
        <taxon>Fungi</taxon>
        <taxon>Dikarya</taxon>
        <taxon>Ascomycota</taxon>
        <taxon>Pezizomycotina</taxon>
        <taxon>Eurotiomycetes</taxon>
        <taxon>Eurotiomycetidae</taxon>
        <taxon>Eurotiales</taxon>
        <taxon>Aspergillaceae</taxon>
        <taxon>Penicillium</taxon>
    </lineage>
</organism>
<evidence type="ECO:0000256" key="6">
    <source>
        <dbReference type="ARBA" id="ARBA00023180"/>
    </source>
</evidence>
<evidence type="ECO:0000256" key="8">
    <source>
        <dbReference type="ARBA" id="ARBA00023295"/>
    </source>
</evidence>
<dbReference type="InterPro" id="IPR012341">
    <property type="entry name" value="6hp_glycosidase-like_sf"/>
</dbReference>
<dbReference type="Proteomes" id="UP000191342">
    <property type="component" value="Unassembled WGS sequence"/>
</dbReference>
<dbReference type="AlphaFoldDB" id="A0A1V6SH80"/>